<dbReference type="Proteomes" id="UP000466523">
    <property type="component" value="Unassembled WGS sequence"/>
</dbReference>
<keyword evidence="1" id="KW-0472">Membrane</keyword>
<dbReference type="EMBL" id="JAACYR010000041">
    <property type="protein sequence ID" value="NDJ90074.1"/>
    <property type="molecule type" value="Genomic_DNA"/>
</dbReference>
<comment type="caution">
    <text evidence="2">The sequence shown here is derived from an EMBL/GenBank/DDBJ whole genome shotgun (WGS) entry which is preliminary data.</text>
</comment>
<dbReference type="RefSeq" id="WP_112684171.1">
    <property type="nucleotide sequence ID" value="NZ_JAACYR010000041.1"/>
</dbReference>
<keyword evidence="1" id="KW-0812">Transmembrane</keyword>
<keyword evidence="1" id="KW-1133">Transmembrane helix</keyword>
<name>A0A7K3LCI0_9MYCO</name>
<protein>
    <submittedName>
        <fullName evidence="2">Mammalian cell entry related domain protein</fullName>
    </submittedName>
</protein>
<sequence>MLLHGSEEAEKRTLTTVGAALVLCVAVVAGLLTVFKPFGGRSPDEISVSIQTPYIGPGVAKGTELVLHGVKVGAVTAVANLPGGGVRLDADLQKTPIAGLTDAMDIDFRPINYFGVTGINLIAREGGSPLHDGIHLQIAPKGNFALQALLSRLGRLATGTLTTRLIQVVDKATRYTDALNPLIETMIISANALADTQTVSTAQLLRNTTGVSVAFPSFTDALIDASSAVTHGHNKLGRGVWNATVHEYSDIIEPFMSFVADNLFGAIGKLEYSHTEDLLPVVDSITALTDVVPPLIRPAGISEMLVELRSRIEKMYEGSPEQRAIQVRIVLDSLPGIAAPFAAVGAP</sequence>
<reference evidence="2 3" key="1">
    <citation type="submission" date="2020-01" db="EMBL/GenBank/DDBJ databases">
        <authorList>
            <person name="Sanchez-Estrada R."/>
            <person name="Gonzalez-Y-Merchand J.A."/>
            <person name="Rivera-Gutierrez S."/>
        </authorList>
    </citation>
    <scope>NUCLEOTIDE SEQUENCE [LARGE SCALE GENOMIC DNA]</scope>
    <source>
        <strain evidence="2 3">CST 7247</strain>
    </source>
</reference>
<evidence type="ECO:0000256" key="1">
    <source>
        <dbReference type="SAM" id="Phobius"/>
    </source>
</evidence>
<organism evidence="2 3">
    <name type="scientific">Mycolicibacter kumamotonensis</name>
    <dbReference type="NCBI Taxonomy" id="354243"/>
    <lineage>
        <taxon>Bacteria</taxon>
        <taxon>Bacillati</taxon>
        <taxon>Actinomycetota</taxon>
        <taxon>Actinomycetes</taxon>
        <taxon>Mycobacteriales</taxon>
        <taxon>Mycobacteriaceae</taxon>
        <taxon>Mycolicibacter</taxon>
    </lineage>
</organism>
<feature type="transmembrane region" description="Helical" evidence="1">
    <location>
        <begin position="12"/>
        <end position="35"/>
    </location>
</feature>
<gene>
    <name evidence="2" type="ORF">GWR20_13075</name>
</gene>
<proteinExistence type="predicted"/>
<accession>A0A7K3LCI0</accession>
<evidence type="ECO:0000313" key="2">
    <source>
        <dbReference type="EMBL" id="NDJ90074.1"/>
    </source>
</evidence>
<evidence type="ECO:0000313" key="3">
    <source>
        <dbReference type="Proteomes" id="UP000466523"/>
    </source>
</evidence>
<dbReference type="AlphaFoldDB" id="A0A7K3LCI0"/>